<gene>
    <name evidence="3" type="primary">LOC113211632</name>
</gene>
<evidence type="ECO:0000313" key="3">
    <source>
        <dbReference type="RefSeq" id="XP_026285857.1"/>
    </source>
</evidence>
<dbReference type="KEGG" id="foc:113211632"/>
<dbReference type="GO" id="GO:0033925">
    <property type="term" value="F:mannosyl-glycoprotein endo-beta-N-acetylglucosaminidase activity"/>
    <property type="evidence" value="ECO:0007669"/>
    <property type="project" value="UniProtKB-EC"/>
</dbReference>
<protein>
    <submittedName>
        <fullName evidence="3">Cytosolic endo-beta-N-acetylglucosaminidase</fullName>
    </submittedName>
</protein>
<dbReference type="GO" id="GO:0005829">
    <property type="term" value="C:cytosol"/>
    <property type="evidence" value="ECO:0007669"/>
    <property type="project" value="UniProtKB-SubCell"/>
</dbReference>
<dbReference type="Gene3D" id="2.60.120.260">
    <property type="entry name" value="Galactose-binding domain-like"/>
    <property type="match status" value="1"/>
</dbReference>
<dbReference type="CDD" id="cd06547">
    <property type="entry name" value="GH85_ENGase"/>
    <property type="match status" value="1"/>
</dbReference>
<keyword evidence="2" id="KW-1185">Reference proteome</keyword>
<evidence type="ECO:0000259" key="1">
    <source>
        <dbReference type="Pfam" id="PF03644"/>
    </source>
</evidence>
<dbReference type="PANTHER" id="PTHR13246:SF1">
    <property type="entry name" value="CYTOSOLIC ENDO-BETA-N-ACETYLGLUCOSAMINIDASE"/>
    <property type="match status" value="1"/>
</dbReference>
<evidence type="ECO:0000313" key="2">
    <source>
        <dbReference type="Proteomes" id="UP000504606"/>
    </source>
</evidence>
<dbReference type="Proteomes" id="UP000504606">
    <property type="component" value="Unplaced"/>
</dbReference>
<reference evidence="3" key="1">
    <citation type="submission" date="2025-08" db="UniProtKB">
        <authorList>
            <consortium name="RefSeq"/>
        </authorList>
    </citation>
    <scope>IDENTIFICATION</scope>
    <source>
        <tissue evidence="3">Whole organism</tissue>
    </source>
</reference>
<dbReference type="Pfam" id="PF03644">
    <property type="entry name" value="Glyco_hydro_85"/>
    <property type="match status" value="1"/>
</dbReference>
<dbReference type="InterPro" id="IPR005201">
    <property type="entry name" value="TIM_ENGase"/>
</dbReference>
<dbReference type="RefSeq" id="XP_026285857.1">
    <property type="nucleotide sequence ID" value="XM_026430072.2"/>
</dbReference>
<name>A0A6J1SYE3_FRAOC</name>
<dbReference type="Gene3D" id="3.20.20.80">
    <property type="entry name" value="Glycosidases"/>
    <property type="match status" value="1"/>
</dbReference>
<accession>A0A6J1SYE3</accession>
<proteinExistence type="predicted"/>
<organism evidence="2 3">
    <name type="scientific">Frankliniella occidentalis</name>
    <name type="common">Western flower thrips</name>
    <name type="synonym">Euthrips occidentalis</name>
    <dbReference type="NCBI Taxonomy" id="133901"/>
    <lineage>
        <taxon>Eukaryota</taxon>
        <taxon>Metazoa</taxon>
        <taxon>Ecdysozoa</taxon>
        <taxon>Arthropoda</taxon>
        <taxon>Hexapoda</taxon>
        <taxon>Insecta</taxon>
        <taxon>Pterygota</taxon>
        <taxon>Neoptera</taxon>
        <taxon>Paraneoptera</taxon>
        <taxon>Thysanoptera</taxon>
        <taxon>Terebrantia</taxon>
        <taxon>Thripoidea</taxon>
        <taxon>Thripidae</taxon>
        <taxon>Frankliniella</taxon>
    </lineage>
</organism>
<dbReference type="AlphaFoldDB" id="A0A6J1SYE3"/>
<sequence length="637" mass="70640">MAEGLVEGDMDAELAALTMDGSLCSDLSSLGDVEPREYHGGDGASCAPMSTLAEVWQWRREPWASLATGLSPRSALVLPGNRVHCSEGVQPRVHRDSVPKTLFCHDLKGGYLEDKFVNGSGVHGEYRFFHWSGIDTFIYFSHHLLTVPPLSWINSGHLHGVPVLGTLITEGQDGAKVWEDVFVDLPTTIRFADTLAAICRYYRFDGYLLNVENEIPQENVPKLIRFVSELRASLLRIGLKQAQVIWYDSVTCKGKLIWQNELNKRNKCFFDLCDGIFLNYTWTKSHLERSLKAAGARCLDVYVGVDVFGRNCFGGGGFDSDKAVSVIRSVGLSVALFAASWTHERLDRRNFTYLEYLFWQKLWPYLYVHGPIKLPFSTSFCQGYGINIHKNGEVYSSGPWYNLRKQQYQPCTPSMLEQQRIYGSHVKNPGSSQADSNAIPSDIVAAGSGPPCLKDEDSFSISTQLGQGYVAHENQDAFYGGSCLKIGGRGCYSMKRMLICGFRSAGILVVSVATKVTSPTVITLPALNILMLVQDRDGCYSKHVLVGAEQGGEEGYENECAVHLHRPLMEGELAQIRSSAVEQCTQKQLNIEGSNGWEVRHFSVEVFGVVLEMGAEVSSPDEAVYLGWLAISRLDGY</sequence>
<feature type="domain" description="Cytosolic endo-beta-N-acetylglucosaminidase TIM barrel" evidence="1">
    <location>
        <begin position="111"/>
        <end position="386"/>
    </location>
</feature>
<dbReference type="InterPro" id="IPR032979">
    <property type="entry name" value="ENGase"/>
</dbReference>
<dbReference type="OrthoDB" id="284473at2759"/>
<dbReference type="CTD" id="64772"/>
<dbReference type="PANTHER" id="PTHR13246">
    <property type="entry name" value="ENDO BETA N-ACETYLGLUCOSAMINIDASE"/>
    <property type="match status" value="1"/>
</dbReference>
<dbReference type="GeneID" id="113211632"/>